<dbReference type="AlphaFoldDB" id="D5BUK1"/>
<keyword evidence="3 7" id="KW-0812">Transmembrane</keyword>
<dbReference type="InterPro" id="IPR044849">
    <property type="entry name" value="CASTOR/POLLUX/SYM8-like"/>
</dbReference>
<dbReference type="Pfam" id="PF06241">
    <property type="entry name" value="Castor_Poll_mid"/>
    <property type="match status" value="1"/>
</dbReference>
<evidence type="ECO:0000256" key="4">
    <source>
        <dbReference type="ARBA" id="ARBA00022989"/>
    </source>
</evidence>
<feature type="transmembrane region" description="Helical" evidence="7">
    <location>
        <begin position="20"/>
        <end position="42"/>
    </location>
</feature>
<comment type="subcellular location">
    <subcellularLocation>
        <location evidence="1">Endomembrane system</location>
        <topology evidence="1">Multi-pass membrane protein</topology>
    </subcellularLocation>
</comment>
<dbReference type="GO" id="GO:0012505">
    <property type="term" value="C:endomembrane system"/>
    <property type="evidence" value="ECO:0007669"/>
    <property type="project" value="UniProtKB-SubCell"/>
</dbReference>
<dbReference type="PANTHER" id="PTHR31563:SF10">
    <property type="entry name" value="ION CHANNEL POLLUX-RELATED"/>
    <property type="match status" value="1"/>
</dbReference>
<evidence type="ECO:0000313" key="9">
    <source>
        <dbReference type="EMBL" id="ADE39948.1"/>
    </source>
</evidence>
<evidence type="ECO:0000259" key="8">
    <source>
        <dbReference type="Pfam" id="PF06241"/>
    </source>
</evidence>
<keyword evidence="10" id="KW-1185">Reference proteome</keyword>
<feature type="transmembrane region" description="Helical" evidence="7">
    <location>
        <begin position="75"/>
        <end position="101"/>
    </location>
</feature>
<evidence type="ECO:0000256" key="3">
    <source>
        <dbReference type="ARBA" id="ARBA00022692"/>
    </source>
</evidence>
<accession>D5BUK1</accession>
<evidence type="ECO:0000256" key="1">
    <source>
        <dbReference type="ARBA" id="ARBA00004127"/>
    </source>
</evidence>
<evidence type="ECO:0000313" key="10">
    <source>
        <dbReference type="Proteomes" id="UP000007460"/>
    </source>
</evidence>
<keyword evidence="4 7" id="KW-1133">Transmembrane helix</keyword>
<dbReference type="Proteomes" id="UP000007460">
    <property type="component" value="Chromosome"/>
</dbReference>
<name>D5BUK1_PUNMI</name>
<evidence type="ECO:0000256" key="7">
    <source>
        <dbReference type="SAM" id="Phobius"/>
    </source>
</evidence>
<protein>
    <submittedName>
        <fullName evidence="9">Probable secreted protein</fullName>
    </submittedName>
</protein>
<reference evidence="9 10" key="1">
    <citation type="journal article" date="2010" name="J. Bacteriol.">
        <title>Complete genome sequence of "Candidatus Puniceispirillum marinum" IMCC1322, a representative of the SAR116 clade in the Alphaproteobacteria.</title>
        <authorList>
            <person name="Oh H.M."/>
            <person name="Kwon K.K."/>
            <person name="Kang I."/>
            <person name="Kang S.G."/>
            <person name="Lee J.H."/>
            <person name="Kim S.J."/>
            <person name="Cho J.C."/>
        </authorList>
    </citation>
    <scope>NUCLEOTIDE SEQUENCE [LARGE SCALE GENOMIC DNA]</scope>
    <source>
        <strain evidence="9 10">IMCC1322</strain>
    </source>
</reference>
<keyword evidence="6 7" id="KW-0472">Membrane</keyword>
<keyword evidence="5" id="KW-0406">Ion transport</keyword>
<dbReference type="STRING" id="488538.SAR116_1705"/>
<sequence>MNKIKFYVNSLLGSGANSLLVWLAAVSFIFVFIVSLVTWLLGYGGDETFGDLLWNLTMRALMPESIDAGIGSLPYLLILLLLTLFGIFVLSILISFLSAIIDARVREVSKGIQTFPFDGHTVILGWSSRVPAIVEELVLANESETQSKIMIASNLEHDELETIIKRFIGSTKNTQLFWRSRKLDTFETFKNLNIKGAKRILILGDDTESTLHLARLKTTISLFNYFDRTGIEIPSVLVESSDENESASLIAGSKNRVTPVIVSDLPARLIVETIFQPNLPKVYEELLSFEGNEIYISDLVSDLGLAGLSFENASSKFSTCIPIGLLSANEDVFINPTKDKILEPTDSLIIIAEDDSLIKVDESNGSKQYQIDTKNKSLISNTQKTREKLKVHLVGYSHSTDEIVEKLIQSNRCELTLLLEDKTRVENEILAKLEACNANVFSGSIANFDDLYSFGVSGADTVIISNSNLDHPANSDLDIMRSILSMQKITENAKSPHVIAELNASDSRDMMAELFDLDFVVSDKIGSKIFAQYVENPHLIDIINSLVCSGNHKIIIRPLNTENISDFTFGYLRKISDTIGMVLIGIRFNEDGKVISVLNPGDNTQIPYKSGLIEGVFIE</sequence>
<feature type="domain" description="CASTOR/POLLUX/SYM8 ion channel conserved" evidence="8">
    <location>
        <begin position="265"/>
        <end position="361"/>
    </location>
</feature>
<gene>
    <name evidence="9" type="ordered locus">SAR116_1705</name>
</gene>
<dbReference type="eggNOG" id="COG1226">
    <property type="taxonomic scope" value="Bacteria"/>
</dbReference>
<dbReference type="KEGG" id="apb:SAR116_1705"/>
<keyword evidence="2" id="KW-0813">Transport</keyword>
<dbReference type="OrthoDB" id="305351at2"/>
<evidence type="ECO:0000256" key="5">
    <source>
        <dbReference type="ARBA" id="ARBA00023065"/>
    </source>
</evidence>
<dbReference type="HOGENOM" id="CLU_441355_0_0_5"/>
<dbReference type="PANTHER" id="PTHR31563">
    <property type="entry name" value="ION CHANNEL POLLUX-RELATED"/>
    <property type="match status" value="1"/>
</dbReference>
<evidence type="ECO:0000256" key="6">
    <source>
        <dbReference type="ARBA" id="ARBA00023136"/>
    </source>
</evidence>
<proteinExistence type="predicted"/>
<dbReference type="RefSeq" id="WP_013046575.1">
    <property type="nucleotide sequence ID" value="NC_014010.1"/>
</dbReference>
<dbReference type="Gene3D" id="3.40.50.720">
    <property type="entry name" value="NAD(P)-binding Rossmann-like Domain"/>
    <property type="match status" value="2"/>
</dbReference>
<dbReference type="GO" id="GO:0006811">
    <property type="term" value="P:monoatomic ion transport"/>
    <property type="evidence" value="ECO:0007669"/>
    <property type="project" value="UniProtKB-KW"/>
</dbReference>
<evidence type="ECO:0000256" key="2">
    <source>
        <dbReference type="ARBA" id="ARBA00022448"/>
    </source>
</evidence>
<organism evidence="9 10">
    <name type="scientific">Puniceispirillum marinum (strain IMCC1322)</name>
    <dbReference type="NCBI Taxonomy" id="488538"/>
    <lineage>
        <taxon>Bacteria</taxon>
        <taxon>Pseudomonadati</taxon>
        <taxon>Pseudomonadota</taxon>
        <taxon>Alphaproteobacteria</taxon>
        <taxon>Candidatus Puniceispirillales</taxon>
        <taxon>Candidatus Puniceispirillaceae</taxon>
        <taxon>Candidatus Puniceispirillum</taxon>
    </lineage>
</organism>
<dbReference type="InterPro" id="IPR010420">
    <property type="entry name" value="CASTOR/POLLUX/SYM8_dom"/>
</dbReference>
<dbReference type="EMBL" id="CP001751">
    <property type="protein sequence ID" value="ADE39948.1"/>
    <property type="molecule type" value="Genomic_DNA"/>
</dbReference>